<gene>
    <name evidence="2" type="ORF">CHS0354_041397</name>
</gene>
<reference evidence="2" key="1">
    <citation type="journal article" date="2021" name="Genome Biol. Evol.">
        <title>A High-Quality Reference Genome for a Parasitic Bivalve with Doubly Uniparental Inheritance (Bivalvia: Unionida).</title>
        <authorList>
            <person name="Smith C.H."/>
        </authorList>
    </citation>
    <scope>NUCLEOTIDE SEQUENCE</scope>
    <source>
        <strain evidence="2">CHS0354</strain>
    </source>
</reference>
<feature type="region of interest" description="Disordered" evidence="1">
    <location>
        <begin position="1"/>
        <end position="61"/>
    </location>
</feature>
<accession>A0AAE0W9J8</accession>
<keyword evidence="3" id="KW-1185">Reference proteome</keyword>
<dbReference type="AlphaFoldDB" id="A0AAE0W9J8"/>
<dbReference type="Proteomes" id="UP001195483">
    <property type="component" value="Unassembled WGS sequence"/>
</dbReference>
<sequence>MEKYFSTQMIETEEGTQPTGLPTINTQSLNNSGTDGSMENSMEKSHQGETVAYNEEDQAGN</sequence>
<dbReference type="EMBL" id="JAEAOA010002346">
    <property type="protein sequence ID" value="KAK3606451.1"/>
    <property type="molecule type" value="Genomic_DNA"/>
</dbReference>
<comment type="caution">
    <text evidence="2">The sequence shown here is derived from an EMBL/GenBank/DDBJ whole genome shotgun (WGS) entry which is preliminary data.</text>
</comment>
<feature type="compositionally biased region" description="Polar residues" evidence="1">
    <location>
        <begin position="1"/>
        <end position="40"/>
    </location>
</feature>
<organism evidence="2 3">
    <name type="scientific">Potamilus streckersoni</name>
    <dbReference type="NCBI Taxonomy" id="2493646"/>
    <lineage>
        <taxon>Eukaryota</taxon>
        <taxon>Metazoa</taxon>
        <taxon>Spiralia</taxon>
        <taxon>Lophotrochozoa</taxon>
        <taxon>Mollusca</taxon>
        <taxon>Bivalvia</taxon>
        <taxon>Autobranchia</taxon>
        <taxon>Heteroconchia</taxon>
        <taxon>Palaeoheterodonta</taxon>
        <taxon>Unionida</taxon>
        <taxon>Unionoidea</taxon>
        <taxon>Unionidae</taxon>
        <taxon>Ambleminae</taxon>
        <taxon>Lampsilini</taxon>
        <taxon>Potamilus</taxon>
    </lineage>
</organism>
<name>A0AAE0W9J8_9BIVA</name>
<evidence type="ECO:0000313" key="2">
    <source>
        <dbReference type="EMBL" id="KAK3606451.1"/>
    </source>
</evidence>
<reference evidence="2" key="2">
    <citation type="journal article" date="2021" name="Genome Biol. Evol.">
        <title>Developing a high-quality reference genome for a parasitic bivalve with doubly uniparental inheritance (Bivalvia: Unionida).</title>
        <authorList>
            <person name="Smith C.H."/>
        </authorList>
    </citation>
    <scope>NUCLEOTIDE SEQUENCE</scope>
    <source>
        <strain evidence="2">CHS0354</strain>
        <tissue evidence="2">Mantle</tissue>
    </source>
</reference>
<evidence type="ECO:0000256" key="1">
    <source>
        <dbReference type="SAM" id="MobiDB-lite"/>
    </source>
</evidence>
<proteinExistence type="predicted"/>
<protein>
    <submittedName>
        <fullName evidence="2">Uncharacterized protein</fullName>
    </submittedName>
</protein>
<reference evidence="2" key="3">
    <citation type="submission" date="2023-05" db="EMBL/GenBank/DDBJ databases">
        <authorList>
            <person name="Smith C.H."/>
        </authorList>
    </citation>
    <scope>NUCLEOTIDE SEQUENCE</scope>
    <source>
        <strain evidence="2">CHS0354</strain>
        <tissue evidence="2">Mantle</tissue>
    </source>
</reference>
<evidence type="ECO:0000313" key="3">
    <source>
        <dbReference type="Proteomes" id="UP001195483"/>
    </source>
</evidence>